<evidence type="ECO:0000259" key="3">
    <source>
        <dbReference type="Pfam" id="PF17746"/>
    </source>
</evidence>
<evidence type="ECO:0000313" key="5">
    <source>
        <dbReference type="Proteomes" id="UP000192315"/>
    </source>
</evidence>
<evidence type="ECO:0000256" key="1">
    <source>
        <dbReference type="HAMAP-Rule" id="MF_00095"/>
    </source>
</evidence>
<evidence type="ECO:0000313" key="4">
    <source>
        <dbReference type="EMBL" id="SMD31332.1"/>
    </source>
</evidence>
<proteinExistence type="inferred from homology"/>
<accession>A0A8G2L7P3</accession>
<dbReference type="InterPro" id="IPR040452">
    <property type="entry name" value="SfsA_C"/>
</dbReference>
<dbReference type="Pfam" id="PF03749">
    <property type="entry name" value="SfsA"/>
    <property type="match status" value="1"/>
</dbReference>
<dbReference type="EMBL" id="FWYE01000003">
    <property type="protein sequence ID" value="SMD31332.1"/>
    <property type="molecule type" value="Genomic_DNA"/>
</dbReference>
<dbReference type="Proteomes" id="UP000192315">
    <property type="component" value="Unassembled WGS sequence"/>
</dbReference>
<dbReference type="CDD" id="cd22357">
    <property type="entry name" value="SfsA-like"/>
    <property type="match status" value="1"/>
</dbReference>
<keyword evidence="5" id="KW-1185">Reference proteome</keyword>
<dbReference type="GO" id="GO:0003677">
    <property type="term" value="F:DNA binding"/>
    <property type="evidence" value="ECO:0007669"/>
    <property type="project" value="InterPro"/>
</dbReference>
<comment type="similarity">
    <text evidence="1">Belongs to the SfsA family.</text>
</comment>
<dbReference type="NCBIfam" id="TIGR00230">
    <property type="entry name" value="sfsA"/>
    <property type="match status" value="1"/>
</dbReference>
<dbReference type="Gene3D" id="3.40.1350.60">
    <property type="match status" value="1"/>
</dbReference>
<dbReference type="Gene3D" id="2.40.50.580">
    <property type="match status" value="1"/>
</dbReference>
<dbReference type="PANTHER" id="PTHR30545">
    <property type="entry name" value="SUGAR FERMENTATION STIMULATION PROTEIN A"/>
    <property type="match status" value="1"/>
</dbReference>
<dbReference type="Pfam" id="PF17746">
    <property type="entry name" value="SfsA_N"/>
    <property type="match status" value="1"/>
</dbReference>
<name>A0A8G2L7P3_PICTO</name>
<dbReference type="RefSeq" id="WP_084273028.1">
    <property type="nucleotide sequence ID" value="NZ_FWYE01000003.1"/>
</dbReference>
<organism evidence="4 5">
    <name type="scientific">Picrophilus torridus (strain ATCC 700027 / DSM 9790 / JCM 10055 / NBRC 100828 / KAW 2/3)</name>
    <dbReference type="NCBI Taxonomy" id="1122961"/>
    <lineage>
        <taxon>Archaea</taxon>
        <taxon>Methanobacteriati</taxon>
        <taxon>Thermoplasmatota</taxon>
        <taxon>Thermoplasmata</taxon>
        <taxon>Thermoplasmatales</taxon>
        <taxon>Picrophilaceae</taxon>
        <taxon>Picrophilus</taxon>
    </lineage>
</organism>
<dbReference type="AlphaFoldDB" id="A0A8G2L7P3"/>
<dbReference type="PANTHER" id="PTHR30545:SF2">
    <property type="entry name" value="SUGAR FERMENTATION STIMULATION PROTEIN A"/>
    <property type="match status" value="1"/>
</dbReference>
<dbReference type="InterPro" id="IPR005224">
    <property type="entry name" value="SfsA"/>
</dbReference>
<reference evidence="4 5" key="1">
    <citation type="submission" date="2017-04" db="EMBL/GenBank/DDBJ databases">
        <authorList>
            <person name="Varghese N."/>
            <person name="Submissions S."/>
        </authorList>
    </citation>
    <scope>NUCLEOTIDE SEQUENCE [LARGE SCALE GENOMIC DNA]</scope>
    <source>
        <strain evidence="4 5">DSM 9789</strain>
    </source>
</reference>
<comment type="caution">
    <text evidence="4">The sequence shown here is derived from an EMBL/GenBank/DDBJ whole genome shotgun (WGS) entry which is preliminary data.</text>
</comment>
<dbReference type="HAMAP" id="MF_00095">
    <property type="entry name" value="SfsA"/>
    <property type="match status" value="1"/>
</dbReference>
<protein>
    <recommendedName>
        <fullName evidence="1">Sugar fermentation stimulation protein homolog</fullName>
    </recommendedName>
</protein>
<sequence length="226" mass="26429">MSPFIKRGHGFMVLSFENLIDAVIVSRINRFVVKCMVNNEEVYAHLHDPGRLNEIIYPGNKIKLRKTDGKKYNYSVTFGHDGFNYTLNDARFHSMIASQFLRPGFKKEYKYMDSRIDFLLDEYLIEVKSCTLVNSKKAMFPDAVTRRGTHHLNVLLNSIQDGYRPYIMFLIFNERAECFTPNKCRDPEFSRTFCRAVKNGVSSKFLVFYIRGNSIYFDKEISMCVN</sequence>
<feature type="domain" description="SfsA N-terminal OB" evidence="3">
    <location>
        <begin position="25"/>
        <end position="77"/>
    </location>
</feature>
<dbReference type="InterPro" id="IPR041465">
    <property type="entry name" value="SfsA_N"/>
</dbReference>
<evidence type="ECO:0000259" key="2">
    <source>
        <dbReference type="Pfam" id="PF03749"/>
    </source>
</evidence>
<gene>
    <name evidence="1" type="primary">sfsA</name>
    <name evidence="4" type="ORF">SAMN02745355_1260</name>
</gene>
<feature type="domain" description="Sugar fermentation stimulation protein C-terminal" evidence="2">
    <location>
        <begin position="105"/>
        <end position="205"/>
    </location>
</feature>